<evidence type="ECO:0000313" key="2">
    <source>
        <dbReference type="Proteomes" id="UP000326924"/>
    </source>
</evidence>
<name>A0A5J5EMH6_9PEZI</name>
<dbReference type="EMBL" id="VXIS01000189">
    <property type="protein sequence ID" value="KAA8898221.1"/>
    <property type="molecule type" value="Genomic_DNA"/>
</dbReference>
<reference evidence="1 2" key="1">
    <citation type="submission" date="2019-09" db="EMBL/GenBank/DDBJ databases">
        <title>Draft genome of the ectomycorrhizal ascomycete Sphaerosporella brunnea.</title>
        <authorList>
            <consortium name="DOE Joint Genome Institute"/>
            <person name="Benucci G.M."/>
            <person name="Marozzi G."/>
            <person name="Antonielli L."/>
            <person name="Sanchez S."/>
            <person name="Marco P."/>
            <person name="Wang X."/>
            <person name="Falini L.B."/>
            <person name="Barry K."/>
            <person name="Haridas S."/>
            <person name="Lipzen A."/>
            <person name="Labutti K."/>
            <person name="Grigoriev I.V."/>
            <person name="Murat C."/>
            <person name="Martin F."/>
            <person name="Albertini E."/>
            <person name="Donnini D."/>
            <person name="Bonito G."/>
        </authorList>
    </citation>
    <scope>NUCLEOTIDE SEQUENCE [LARGE SCALE GENOMIC DNA]</scope>
    <source>
        <strain evidence="1 2">Sb_GMNB300</strain>
    </source>
</reference>
<sequence>MPCLVGLDRIINASTQFNIVMDTHGMPANGVRLKKPSAAARKASTIFRFRSPPCHRVDSVEPGHTPLHQSVGCYNLISYRRFKRIRVTQALSDSSWTGVLDIFHELEYNNAHSSFNRSQTGETRTAQVHQKLQKPESIVWSPGLVDNPTDGLSQATAYRTARHSNGLSAVVGPTVAGTNQSPLHRHCWFRSSGKPEPSGMPTGYLPGSC</sequence>
<comment type="caution">
    <text evidence="1">The sequence shown here is derived from an EMBL/GenBank/DDBJ whole genome shotgun (WGS) entry which is preliminary data.</text>
</comment>
<proteinExistence type="predicted"/>
<protein>
    <submittedName>
        <fullName evidence="1">Uncharacterized protein</fullName>
    </submittedName>
</protein>
<accession>A0A5J5EMH6</accession>
<keyword evidence="2" id="KW-1185">Reference proteome</keyword>
<dbReference type="Proteomes" id="UP000326924">
    <property type="component" value="Unassembled WGS sequence"/>
</dbReference>
<organism evidence="1 2">
    <name type="scientific">Sphaerosporella brunnea</name>
    <dbReference type="NCBI Taxonomy" id="1250544"/>
    <lineage>
        <taxon>Eukaryota</taxon>
        <taxon>Fungi</taxon>
        <taxon>Dikarya</taxon>
        <taxon>Ascomycota</taxon>
        <taxon>Pezizomycotina</taxon>
        <taxon>Pezizomycetes</taxon>
        <taxon>Pezizales</taxon>
        <taxon>Pyronemataceae</taxon>
        <taxon>Sphaerosporella</taxon>
    </lineage>
</organism>
<dbReference type="AlphaFoldDB" id="A0A5J5EMH6"/>
<gene>
    <name evidence="1" type="ORF">FN846DRAFT_892884</name>
</gene>
<dbReference type="InParanoid" id="A0A5J5EMH6"/>
<evidence type="ECO:0000313" key="1">
    <source>
        <dbReference type="EMBL" id="KAA8898221.1"/>
    </source>
</evidence>